<feature type="region of interest" description="Disordered" evidence="1">
    <location>
        <begin position="66"/>
        <end position="90"/>
    </location>
</feature>
<reference evidence="3" key="2">
    <citation type="submission" date="2016-11" db="UniProtKB">
        <authorList>
            <consortium name="WormBaseParasite"/>
        </authorList>
    </citation>
    <scope>IDENTIFICATION</scope>
</reference>
<name>A0A1I7VSK1_LOALO</name>
<accession>A0A1I7VSK1</accession>
<evidence type="ECO:0000313" key="3">
    <source>
        <dbReference type="WBParaSite" id="EN70_5817"/>
    </source>
</evidence>
<proteinExistence type="predicted"/>
<organism evidence="2 3">
    <name type="scientific">Loa loa</name>
    <name type="common">Eye worm</name>
    <name type="synonym">Filaria loa</name>
    <dbReference type="NCBI Taxonomy" id="7209"/>
    <lineage>
        <taxon>Eukaryota</taxon>
        <taxon>Metazoa</taxon>
        <taxon>Ecdysozoa</taxon>
        <taxon>Nematoda</taxon>
        <taxon>Chromadorea</taxon>
        <taxon>Rhabditida</taxon>
        <taxon>Spirurina</taxon>
        <taxon>Spiruromorpha</taxon>
        <taxon>Filarioidea</taxon>
        <taxon>Onchocercidae</taxon>
        <taxon>Loa</taxon>
    </lineage>
</organism>
<dbReference type="WBParaSite" id="EN70_5817">
    <property type="protein sequence ID" value="EN70_5817"/>
    <property type="gene ID" value="EN70_5817"/>
</dbReference>
<evidence type="ECO:0000256" key="1">
    <source>
        <dbReference type="SAM" id="MobiDB-lite"/>
    </source>
</evidence>
<reference evidence="2" key="1">
    <citation type="submission" date="2012-04" db="EMBL/GenBank/DDBJ databases">
        <title>The Genome Sequence of Loa loa.</title>
        <authorList>
            <consortium name="The Broad Institute Genome Sequencing Platform"/>
            <consortium name="Broad Institute Genome Sequencing Center for Infectious Disease"/>
            <person name="Nutman T.B."/>
            <person name="Fink D.L."/>
            <person name="Russ C."/>
            <person name="Young S."/>
            <person name="Zeng Q."/>
            <person name="Gargeya S."/>
            <person name="Alvarado L."/>
            <person name="Berlin A."/>
            <person name="Chapman S.B."/>
            <person name="Chen Z."/>
            <person name="Freedman E."/>
            <person name="Gellesch M."/>
            <person name="Goldberg J."/>
            <person name="Griggs A."/>
            <person name="Gujja S."/>
            <person name="Heilman E.R."/>
            <person name="Heiman D."/>
            <person name="Howarth C."/>
            <person name="Mehta T."/>
            <person name="Neiman D."/>
            <person name="Pearson M."/>
            <person name="Roberts A."/>
            <person name="Saif S."/>
            <person name="Shea T."/>
            <person name="Shenoy N."/>
            <person name="Sisk P."/>
            <person name="Stolte C."/>
            <person name="Sykes S."/>
            <person name="White J."/>
            <person name="Yandava C."/>
            <person name="Haas B."/>
            <person name="Henn M.R."/>
            <person name="Nusbaum C."/>
            <person name="Birren B."/>
        </authorList>
    </citation>
    <scope>NUCLEOTIDE SEQUENCE [LARGE SCALE GENOMIC DNA]</scope>
</reference>
<keyword evidence="2" id="KW-1185">Reference proteome</keyword>
<evidence type="ECO:0000313" key="2">
    <source>
        <dbReference type="Proteomes" id="UP000095285"/>
    </source>
</evidence>
<dbReference type="Proteomes" id="UP000095285">
    <property type="component" value="Unassembled WGS sequence"/>
</dbReference>
<protein>
    <submittedName>
        <fullName evidence="3">Uncharacterized protein</fullName>
    </submittedName>
</protein>
<feature type="region of interest" description="Disordered" evidence="1">
    <location>
        <begin position="262"/>
        <end position="297"/>
    </location>
</feature>
<dbReference type="AlphaFoldDB" id="A0A1I7VSK1"/>
<sequence length="373" mass="41350">MLQTLAKYSEGRSEVVKVPELASSTESPIDTLCRPSEVAARVEQLLFDVINKAEMVLKQLPQQEMEMTVSGKSSNRMLGSGKQLGPRRQRSVIRSSEISSSLVLNERPGVRYLCCDRFFKCNGRNLIAREIWPSDGGCIELNRKELKRFITNNEARRLSGSKLSRHVAGGSSLEYASDSTMQHTSRDDSTLTSIQSFNSVYRSDLYKVCQHKEKSLTKLSRTALNTDSNKDVKAQQQLHVQGNFAQLNKDASSDISMTTITESPETLISSETTDLTSPTADESSSNKNGQPTGARNFIQNRGDQLVPTMKPDGTIVIPGVVHVDNFESLNGVVLKLKVLIKSSKESRRLSLNINCPDFKPRSVKVNGIETHIL</sequence>